<sequence length="96" mass="10717">MRWLSAGLSSHSPPNTINSEVAVSSALQHSTVRIREHRSDLAHRLIFRNDLSGFECHQNSRKSKENIALVSFDPGHDLLDTIGYSTTQDLSRNCGQ</sequence>
<dbReference type="EMBL" id="FNQV01000010">
    <property type="protein sequence ID" value="SEA51651.1"/>
    <property type="molecule type" value="Genomic_DNA"/>
</dbReference>
<reference evidence="2" key="1">
    <citation type="submission" date="2016-10" db="EMBL/GenBank/DDBJ databases">
        <authorList>
            <person name="Varghese N."/>
            <person name="Submissions S."/>
        </authorList>
    </citation>
    <scope>NUCLEOTIDE SEQUENCE [LARGE SCALE GENOMIC DNA]</scope>
    <source>
        <strain evidence="2">KPR-1</strain>
    </source>
</reference>
<protein>
    <submittedName>
        <fullName evidence="1">Uncharacterized protein</fullName>
    </submittedName>
</protein>
<accession>A0A1H4BU28</accession>
<proteinExistence type="predicted"/>
<dbReference type="AlphaFoldDB" id="A0A1H4BU28"/>
<organism evidence="1 2">
    <name type="scientific">Bowdeniella nasicola</name>
    <dbReference type="NCBI Taxonomy" id="208480"/>
    <lineage>
        <taxon>Bacteria</taxon>
        <taxon>Bacillati</taxon>
        <taxon>Actinomycetota</taxon>
        <taxon>Actinomycetes</taxon>
        <taxon>Actinomycetales</taxon>
        <taxon>Actinomycetaceae</taxon>
        <taxon>Bowdeniella</taxon>
    </lineage>
</organism>
<evidence type="ECO:0000313" key="2">
    <source>
        <dbReference type="Proteomes" id="UP000199288"/>
    </source>
</evidence>
<name>A0A1H4BU28_9ACTO</name>
<evidence type="ECO:0000313" key="1">
    <source>
        <dbReference type="EMBL" id="SEA51651.1"/>
    </source>
</evidence>
<dbReference type="Proteomes" id="UP000199288">
    <property type="component" value="Unassembled WGS sequence"/>
</dbReference>
<keyword evidence="2" id="KW-1185">Reference proteome</keyword>
<gene>
    <name evidence="1" type="ORF">SAMN02910418_01778</name>
</gene>